<evidence type="ECO:0000313" key="2">
    <source>
        <dbReference type="EMBL" id="GAP04425.1"/>
    </source>
</evidence>
<name>A0A3F3GZV7_9LACO</name>
<dbReference type="RefSeq" id="WP_059393841.1">
    <property type="nucleotide sequence ID" value="NZ_BOJU01000003.1"/>
</dbReference>
<dbReference type="Proteomes" id="UP000064514">
    <property type="component" value="Unassembled WGS sequence"/>
</dbReference>
<proteinExistence type="predicted"/>
<dbReference type="AlphaFoldDB" id="A0A3F3GZV7"/>
<dbReference type="EMBL" id="DF968081">
    <property type="protein sequence ID" value="GAP04425.1"/>
    <property type="molecule type" value="Genomic_DNA"/>
</dbReference>
<dbReference type="STRING" id="709323.GCA_001047135_00976"/>
<organism evidence="2">
    <name type="scientific">Fructobacillus tropaeoli</name>
    <dbReference type="NCBI Taxonomy" id="709323"/>
    <lineage>
        <taxon>Bacteria</taxon>
        <taxon>Bacillati</taxon>
        <taxon>Bacillota</taxon>
        <taxon>Bacilli</taxon>
        <taxon>Lactobacillales</taxon>
        <taxon>Lactobacillaceae</taxon>
        <taxon>Fructobacillus</taxon>
    </lineage>
</organism>
<accession>A0A3F3GZV7</accession>
<reference evidence="1 3" key="2">
    <citation type="submission" date="2023-10" db="EMBL/GenBank/DDBJ databases">
        <authorList>
            <person name="Botero Cardona J."/>
        </authorList>
    </citation>
    <scope>NUCLEOTIDE SEQUENCE [LARGE SCALE GENOMIC DNA]</scope>
    <source>
        <strain evidence="1 3">R-53137</strain>
    </source>
</reference>
<gene>
    <name evidence="2" type="ORF">FTRO_0041690</name>
    <name evidence="1" type="ORF">R53137_KAKDMLNK_00890</name>
</gene>
<sequence>MFDPKKKSKIIAAVASAFFAVLMTFAVVNHIKSPAAFASDVSLAVQKSIAGDQRGLNNMVDEVWAQAARDNFDND</sequence>
<dbReference type="EMBL" id="CAUZLT010000003">
    <property type="protein sequence ID" value="CAK1242594.1"/>
    <property type="molecule type" value="Genomic_DNA"/>
</dbReference>
<dbReference type="Proteomes" id="UP001314262">
    <property type="component" value="Unassembled WGS sequence"/>
</dbReference>
<keyword evidence="3" id="KW-1185">Reference proteome</keyword>
<reference evidence="2" key="1">
    <citation type="journal article" date="2015" name="BMC Genomics">
        <title>Comparative genomics of Fructobacillus spp. and Leuconostoc spp. reveals niche-specific evolution of Fructobacillus spp.</title>
        <authorList>
            <person name="Endo A."/>
            <person name="Tanizawa Y."/>
            <person name="Tanaka N."/>
            <person name="Maeno S."/>
            <person name="Kumar H."/>
            <person name="Shiwa Y."/>
            <person name="Okada S."/>
            <person name="Yoshikawa H."/>
            <person name="Dicks L."/>
            <person name="Nakagawa J."/>
            <person name="Arita M."/>
        </authorList>
    </citation>
    <scope>NUCLEOTIDE SEQUENCE [LARGE SCALE GENOMIC DNA]</scope>
    <source>
        <strain evidence="2">F214-1</strain>
    </source>
</reference>
<protein>
    <submittedName>
        <fullName evidence="2">Uncharacterized protein</fullName>
    </submittedName>
</protein>
<evidence type="ECO:0000313" key="1">
    <source>
        <dbReference type="EMBL" id="CAK1242594.1"/>
    </source>
</evidence>
<evidence type="ECO:0000313" key="3">
    <source>
        <dbReference type="Proteomes" id="UP001314262"/>
    </source>
</evidence>